<sequence length="134" mass="15937">MVFGIAPRFRSELLPPSLVALDLQPGMSVAFPRRQLPSAVPWHRQDRAAAATRKPTEKKIHVLGRIPFILENMWFYHFPKCEANQNLMLYRIPSISRHAGFCLFLIFYLLIFRERRREREKHRFVIPLIYTFLD</sequence>
<evidence type="ECO:0000313" key="2">
    <source>
        <dbReference type="EMBL" id="KAF6349230.1"/>
    </source>
</evidence>
<gene>
    <name evidence="2" type="ORF">mMyoMyo1_011778</name>
</gene>
<proteinExistence type="predicted"/>
<keyword evidence="1" id="KW-0472">Membrane</keyword>
<dbReference type="AlphaFoldDB" id="A0A7J7XIV4"/>
<organism evidence="2 3">
    <name type="scientific">Myotis myotis</name>
    <name type="common">Greater mouse-eared bat</name>
    <name type="synonym">Vespertilio myotis</name>
    <dbReference type="NCBI Taxonomy" id="51298"/>
    <lineage>
        <taxon>Eukaryota</taxon>
        <taxon>Metazoa</taxon>
        <taxon>Chordata</taxon>
        <taxon>Craniata</taxon>
        <taxon>Vertebrata</taxon>
        <taxon>Euteleostomi</taxon>
        <taxon>Mammalia</taxon>
        <taxon>Eutheria</taxon>
        <taxon>Laurasiatheria</taxon>
        <taxon>Chiroptera</taxon>
        <taxon>Yangochiroptera</taxon>
        <taxon>Vespertilionidae</taxon>
        <taxon>Myotis</taxon>
    </lineage>
</organism>
<comment type="caution">
    <text evidence="2">The sequence shown here is derived from an EMBL/GenBank/DDBJ whole genome shotgun (WGS) entry which is preliminary data.</text>
</comment>
<protein>
    <submittedName>
        <fullName evidence="2">Uncharacterized protein</fullName>
    </submittedName>
</protein>
<name>A0A7J7XIV4_MYOMY</name>
<evidence type="ECO:0000313" key="3">
    <source>
        <dbReference type="Proteomes" id="UP000527355"/>
    </source>
</evidence>
<feature type="transmembrane region" description="Helical" evidence="1">
    <location>
        <begin position="95"/>
        <end position="112"/>
    </location>
</feature>
<accession>A0A7J7XIV4</accession>
<keyword evidence="1" id="KW-1133">Transmembrane helix</keyword>
<dbReference type="Proteomes" id="UP000527355">
    <property type="component" value="Unassembled WGS sequence"/>
</dbReference>
<reference evidence="2 3" key="1">
    <citation type="journal article" date="2020" name="Nature">
        <title>Six reference-quality genomes reveal evolution of bat adaptations.</title>
        <authorList>
            <person name="Jebb D."/>
            <person name="Huang Z."/>
            <person name="Pippel M."/>
            <person name="Hughes G.M."/>
            <person name="Lavrichenko K."/>
            <person name="Devanna P."/>
            <person name="Winkler S."/>
            <person name="Jermiin L.S."/>
            <person name="Skirmuntt E.C."/>
            <person name="Katzourakis A."/>
            <person name="Burkitt-Gray L."/>
            <person name="Ray D.A."/>
            <person name="Sullivan K.A.M."/>
            <person name="Roscito J.G."/>
            <person name="Kirilenko B.M."/>
            <person name="Davalos L.M."/>
            <person name="Corthals A.P."/>
            <person name="Power M.L."/>
            <person name="Jones G."/>
            <person name="Ransome R.D."/>
            <person name="Dechmann D.K.N."/>
            <person name="Locatelli A.G."/>
            <person name="Puechmaille S.J."/>
            <person name="Fedrigo O."/>
            <person name="Jarvis E.D."/>
            <person name="Hiller M."/>
            <person name="Vernes S.C."/>
            <person name="Myers E.W."/>
            <person name="Teeling E.C."/>
        </authorList>
    </citation>
    <scope>NUCLEOTIDE SEQUENCE [LARGE SCALE GENOMIC DNA]</scope>
    <source>
        <strain evidence="2">MMyoMyo1</strain>
        <tissue evidence="2">Flight muscle</tissue>
    </source>
</reference>
<keyword evidence="1" id="KW-0812">Transmembrane</keyword>
<dbReference type="EMBL" id="JABWUV010000006">
    <property type="protein sequence ID" value="KAF6349230.1"/>
    <property type="molecule type" value="Genomic_DNA"/>
</dbReference>
<evidence type="ECO:0000256" key="1">
    <source>
        <dbReference type="SAM" id="Phobius"/>
    </source>
</evidence>
<keyword evidence="3" id="KW-1185">Reference proteome</keyword>